<proteinExistence type="predicted"/>
<evidence type="ECO:0000313" key="1">
    <source>
        <dbReference type="EMBL" id="KAL0575691.1"/>
    </source>
</evidence>
<dbReference type="EMBL" id="JBAHYK010000282">
    <property type="protein sequence ID" value="KAL0575691.1"/>
    <property type="molecule type" value="Genomic_DNA"/>
</dbReference>
<accession>A0ABR3FKG2</accession>
<evidence type="ECO:0008006" key="3">
    <source>
        <dbReference type="Google" id="ProtNLM"/>
    </source>
</evidence>
<protein>
    <recommendedName>
        <fullName evidence="3">C2H2-type domain-containing protein</fullName>
    </recommendedName>
</protein>
<gene>
    <name evidence="1" type="ORF">V5O48_006279</name>
</gene>
<keyword evidence="2" id="KW-1185">Reference proteome</keyword>
<evidence type="ECO:0000313" key="2">
    <source>
        <dbReference type="Proteomes" id="UP001465976"/>
    </source>
</evidence>
<reference evidence="1 2" key="1">
    <citation type="submission" date="2024-02" db="EMBL/GenBank/DDBJ databases">
        <title>A draft genome for the cacao thread blight pathogen Marasmius crinis-equi.</title>
        <authorList>
            <person name="Cohen S.P."/>
            <person name="Baruah I.K."/>
            <person name="Amoako-Attah I."/>
            <person name="Bukari Y."/>
            <person name="Meinhardt L.W."/>
            <person name="Bailey B.A."/>
        </authorList>
    </citation>
    <scope>NUCLEOTIDE SEQUENCE [LARGE SCALE GENOMIC DNA]</scope>
    <source>
        <strain evidence="1 2">GH-76</strain>
    </source>
</reference>
<comment type="caution">
    <text evidence="1">The sequence shown here is derived from an EMBL/GenBank/DDBJ whole genome shotgun (WGS) entry which is preliminary data.</text>
</comment>
<dbReference type="Proteomes" id="UP001465976">
    <property type="component" value="Unassembled WGS sequence"/>
</dbReference>
<name>A0ABR3FKG2_9AGAR</name>
<sequence>MASSSETSAPLGRIQHRFTDEGLLKRRARYFQQAYPPSAIKRFRLEYMQVKDDPSRLAAWEDEKVKEYRSRLEFVNECRNWQFARCEAERTRRKALLDQRSLAIKDKLTPSGWTAAQFIDHAFTFHPKVNTVMPLTDREWLEIKPIFAPLLEDIKASQLKTRRDTVYCTRFKVLDDFYQRLTRATNQVLVPFPEFLLTPDAEPLIKLILDTSTEDALSDEAVQQLLPENDRLVELSKTYFSQWEQELQTRLEKKTHRSIDQVIFRCKSCKLPFFAPALYLHDCYSSAHTKPPHPNWKWPEYNPLTARLSRLWNASRFEYDAPLTAFLNKMFDLCGATNIQSLNDIDPLLECFGCRKKGARVFYRWDQAINDHLHCKSFKLHTLSTSSYDEDIRRLVEDEEYRKVQARGMSEGIICKLCPPGPSPPEKLLRHIRFQCV</sequence>
<organism evidence="1 2">
    <name type="scientific">Marasmius crinis-equi</name>
    <dbReference type="NCBI Taxonomy" id="585013"/>
    <lineage>
        <taxon>Eukaryota</taxon>
        <taxon>Fungi</taxon>
        <taxon>Dikarya</taxon>
        <taxon>Basidiomycota</taxon>
        <taxon>Agaricomycotina</taxon>
        <taxon>Agaricomycetes</taxon>
        <taxon>Agaricomycetidae</taxon>
        <taxon>Agaricales</taxon>
        <taxon>Marasmiineae</taxon>
        <taxon>Marasmiaceae</taxon>
        <taxon>Marasmius</taxon>
    </lineage>
</organism>